<feature type="compositionally biased region" description="Basic and acidic residues" evidence="5">
    <location>
        <begin position="235"/>
        <end position="247"/>
    </location>
</feature>
<feature type="domain" description="LPS-assembly protein LptD central" evidence="8">
    <location>
        <begin position="432"/>
        <end position="512"/>
    </location>
</feature>
<feature type="compositionally biased region" description="Polar residues" evidence="5">
    <location>
        <begin position="191"/>
        <end position="201"/>
    </location>
</feature>
<dbReference type="InterPro" id="IPR005653">
    <property type="entry name" value="OstA-like_N"/>
</dbReference>
<dbReference type="GO" id="GO:0015920">
    <property type="term" value="P:lipopolysaccharide transport"/>
    <property type="evidence" value="ECO:0007669"/>
    <property type="project" value="InterPro"/>
</dbReference>
<evidence type="ECO:0000256" key="5">
    <source>
        <dbReference type="SAM" id="MobiDB-lite"/>
    </source>
</evidence>
<dbReference type="Proteomes" id="UP000317355">
    <property type="component" value="Unassembled WGS sequence"/>
</dbReference>
<feature type="compositionally biased region" description="Low complexity" evidence="5">
    <location>
        <begin position="216"/>
        <end position="226"/>
    </location>
</feature>
<accession>A0A558DER7</accession>
<name>A0A558DER7_9GAMM</name>
<evidence type="ECO:0000313" key="10">
    <source>
        <dbReference type="Proteomes" id="UP000317355"/>
    </source>
</evidence>
<feature type="domain" description="LptD C-terminal" evidence="7">
    <location>
        <begin position="537"/>
        <end position="904"/>
    </location>
</feature>
<feature type="domain" description="Organic solvent tolerance-like N-terminal" evidence="6">
    <location>
        <begin position="295"/>
        <end position="426"/>
    </location>
</feature>
<evidence type="ECO:0000256" key="1">
    <source>
        <dbReference type="ARBA" id="ARBA00022729"/>
    </source>
</evidence>
<evidence type="ECO:0000259" key="6">
    <source>
        <dbReference type="Pfam" id="PF03968"/>
    </source>
</evidence>
<comment type="similarity">
    <text evidence="4">Belongs to the LptD family.</text>
</comment>
<keyword evidence="2 4" id="KW-0472">Membrane</keyword>
<dbReference type="PANTHER" id="PTHR30189:SF1">
    <property type="entry name" value="LPS-ASSEMBLY PROTEIN LPTD"/>
    <property type="match status" value="1"/>
</dbReference>
<keyword evidence="3 4" id="KW-0998">Cell outer membrane</keyword>
<dbReference type="GO" id="GO:0043165">
    <property type="term" value="P:Gram-negative-bacterium-type cell outer membrane assembly"/>
    <property type="evidence" value="ECO:0007669"/>
    <property type="project" value="UniProtKB-UniRule"/>
</dbReference>
<sequence precursor="true">MPVKRRILPLAISALLLIPTAQAASKWDCRASSDGGWECLQDGVPVTPQTITAPEPVVSAPVEQTEQTQTPNQPASQEATPRESATQALEEPKTVEVTPVVAEETKSAVDDASIADERQEAPPSEPPTDTAPRLTEQPSVESEAIAAEPEPAVTELIATPEASQQTLPATITAIEDRPDLQETPAREKTTEPSTATDTMQEQPEPVAAEQTKEPETAQQAAPTPATISAANDAAVSKEETIREKTEDTLQTQQAVTHTAPFNSNRIDLGLDWNQCGVRHPSTPRQGTQTIDDTTHIEADAADLYRTENRADFAGNVKLERGDERLEADFVTYHREESTLDAEGNVYLEQPGLRMTSNKMHYNLDKQQGNAEQAEYRLADPVARGNAMTVEILNSDQSYYTDVNYTTCQPGNNDWLIEAEELEIDQATGVGVAHNAKLRFKGVPFIYLPYASFPIDDRRKSGFLPPSIGTSENTGADISIPYYFNIAPQMDATFTPRIMSNRGLLLGGEFRYLAEKNQGVITAELLPSDSDQGPGENKTRGALNAQLEGTPAPRWRYDIDLNYVSDNDYIDDLGNSLAATSVKHQERRGDIHYQGSDWSFLGRLQHFQTIDRSIAINGRPYSRLPQLQVNLERPDQALGLTYHLHSEYVDFDHSSSTKVKGQRIDLQPGISLPVRRPWGFLTPKLSLRHTSYSLENQTLGMSDSPSRTLPTLSLDGGLYFERSTSWFGNSVIQTLEPRVFYLYTPKEDQSDIPDFDTANLGFSFANLFRENRFSGADKVGDANQLTTALTSRNLSTETGEELFRASIGQISYFRDRDVQLISSGAVVNDDSSSIVAEVAAKLSRNWRMQAGMQWNPHTDNGTTEASAFGLHYLDEKQRILNLTYRYTDGSIEQTDLSARWPISHQLHAVGRWNYSLLHGKTMESFAGIEYDSCCWISRFVVRDYRSDANAEGNLALFLQLELKGLTSLGDKIDQFLERGILGYRTEN</sequence>
<comment type="function">
    <text evidence="4">Together with LptE, is involved in the assembly of lipopolysaccharide (LPS) at the surface of the outer membrane.</text>
</comment>
<comment type="subcellular location">
    <subcellularLocation>
        <location evidence="4">Cell outer membrane</location>
    </subcellularLocation>
</comment>
<dbReference type="EMBL" id="VMRY01000003">
    <property type="protein sequence ID" value="TVT59531.1"/>
    <property type="molecule type" value="Genomic_DNA"/>
</dbReference>
<feature type="compositionally biased region" description="Basic and acidic residues" evidence="5">
    <location>
        <begin position="174"/>
        <end position="190"/>
    </location>
</feature>
<dbReference type="Pfam" id="PF19838">
    <property type="entry name" value="LptD_2"/>
    <property type="match status" value="1"/>
</dbReference>
<feature type="compositionally biased region" description="Low complexity" evidence="5">
    <location>
        <begin position="138"/>
        <end position="153"/>
    </location>
</feature>
<dbReference type="AlphaFoldDB" id="A0A558DER7"/>
<gene>
    <name evidence="4 9" type="primary">lptD</name>
    <name evidence="9" type="ORF">FHK82_00685</name>
</gene>
<comment type="caution">
    <text evidence="9">The sequence shown here is derived from an EMBL/GenBank/DDBJ whole genome shotgun (WGS) entry which is preliminary data.</text>
</comment>
<dbReference type="Pfam" id="PF04453">
    <property type="entry name" value="LptD"/>
    <property type="match status" value="1"/>
</dbReference>
<dbReference type="HAMAP" id="MF_01411">
    <property type="entry name" value="LPS_assembly_LptD"/>
    <property type="match status" value="1"/>
</dbReference>
<feature type="region of interest" description="Disordered" evidence="5">
    <location>
        <begin position="61"/>
        <end position="253"/>
    </location>
</feature>
<dbReference type="PANTHER" id="PTHR30189">
    <property type="entry name" value="LPS-ASSEMBLY PROTEIN"/>
    <property type="match status" value="1"/>
</dbReference>
<feature type="compositionally biased region" description="Basic and acidic residues" evidence="5">
    <location>
        <begin position="103"/>
        <end position="120"/>
    </location>
</feature>
<dbReference type="GO" id="GO:0009279">
    <property type="term" value="C:cell outer membrane"/>
    <property type="evidence" value="ECO:0007669"/>
    <property type="project" value="UniProtKB-SubCell"/>
</dbReference>
<dbReference type="InterPro" id="IPR050218">
    <property type="entry name" value="LptD"/>
</dbReference>
<evidence type="ECO:0000259" key="8">
    <source>
        <dbReference type="Pfam" id="PF19838"/>
    </source>
</evidence>
<protein>
    <recommendedName>
        <fullName evidence="4">LPS-assembly protein LptD</fullName>
    </recommendedName>
</protein>
<comment type="caution">
    <text evidence="4">Lacks conserved residue(s) required for the propagation of feature annotation.</text>
</comment>
<evidence type="ECO:0000256" key="2">
    <source>
        <dbReference type="ARBA" id="ARBA00023136"/>
    </source>
</evidence>
<dbReference type="Pfam" id="PF03968">
    <property type="entry name" value="LptD_N"/>
    <property type="match status" value="1"/>
</dbReference>
<dbReference type="InterPro" id="IPR020889">
    <property type="entry name" value="LipoPS_assembly_LptD"/>
</dbReference>
<feature type="compositionally biased region" description="Polar residues" evidence="5">
    <location>
        <begin position="71"/>
        <end position="87"/>
    </location>
</feature>
<dbReference type="InterPro" id="IPR007543">
    <property type="entry name" value="LptD_C"/>
</dbReference>
<evidence type="ECO:0000259" key="7">
    <source>
        <dbReference type="Pfam" id="PF04453"/>
    </source>
</evidence>
<evidence type="ECO:0000256" key="3">
    <source>
        <dbReference type="ARBA" id="ARBA00023237"/>
    </source>
</evidence>
<proteinExistence type="inferred from homology"/>
<dbReference type="GO" id="GO:1990351">
    <property type="term" value="C:transporter complex"/>
    <property type="evidence" value="ECO:0007669"/>
    <property type="project" value="TreeGrafter"/>
</dbReference>
<dbReference type="InterPro" id="IPR045659">
    <property type="entry name" value="LptD_2"/>
</dbReference>
<organism evidence="9 10">
    <name type="scientific">Sedimenticola thiotaurini</name>
    <dbReference type="NCBI Taxonomy" id="1543721"/>
    <lineage>
        <taxon>Bacteria</taxon>
        <taxon>Pseudomonadati</taxon>
        <taxon>Pseudomonadota</taxon>
        <taxon>Gammaproteobacteria</taxon>
        <taxon>Chromatiales</taxon>
        <taxon>Sedimenticolaceae</taxon>
        <taxon>Sedimenticola</taxon>
    </lineage>
</organism>
<feature type="chain" id="PRO_5022275269" description="LPS-assembly protein LptD" evidence="4">
    <location>
        <begin position="24"/>
        <end position="986"/>
    </location>
</feature>
<evidence type="ECO:0000256" key="4">
    <source>
        <dbReference type="HAMAP-Rule" id="MF_01411"/>
    </source>
</evidence>
<keyword evidence="1 4" id="KW-0732">Signal</keyword>
<dbReference type="Gene3D" id="2.60.450.10">
    <property type="entry name" value="Lipopolysaccharide (LPS) transport protein A like domain"/>
    <property type="match status" value="1"/>
</dbReference>
<reference evidence="9 10" key="1">
    <citation type="submission" date="2019-07" db="EMBL/GenBank/DDBJ databases">
        <title>The pathways for chlorine oxyanion respiration interact through the shared metabolite chlorate.</title>
        <authorList>
            <person name="Barnum T.P."/>
            <person name="Cheng Y."/>
            <person name="Hill K.A."/>
            <person name="Lucas L.N."/>
            <person name="Carlson H.K."/>
            <person name="Coates J.D."/>
        </authorList>
    </citation>
    <scope>NUCLEOTIDE SEQUENCE [LARGE SCALE GENOMIC DNA]</scope>
    <source>
        <strain evidence="9">BK-3</strain>
    </source>
</reference>
<comment type="subunit">
    <text evidence="4">Component of the lipopolysaccharide transport and assembly complex. Interacts with LptE and LptA.</text>
</comment>
<evidence type="ECO:0000313" key="9">
    <source>
        <dbReference type="EMBL" id="TVT59531.1"/>
    </source>
</evidence>
<feature type="signal peptide" evidence="4">
    <location>
        <begin position="1"/>
        <end position="23"/>
    </location>
</feature>